<dbReference type="PROSITE" id="PS51186">
    <property type="entry name" value="GNAT"/>
    <property type="match status" value="1"/>
</dbReference>
<dbReference type="Gene3D" id="3.40.630.30">
    <property type="match status" value="1"/>
</dbReference>
<evidence type="ECO:0000313" key="3">
    <source>
        <dbReference type="Proteomes" id="UP000199585"/>
    </source>
</evidence>
<dbReference type="SUPFAM" id="SSF55729">
    <property type="entry name" value="Acyl-CoA N-acyltransferases (Nat)"/>
    <property type="match status" value="1"/>
</dbReference>
<keyword evidence="3" id="KW-1185">Reference proteome</keyword>
<accession>A0A1H7ZUT2</accession>
<sequence length="178" mass="19175">MIRIDAITEMRLTPAQDRAIGALLDVAFVDAGFGGRSFHKQHHHLRIVAQDGAGGIVGHIALLLRVIRVGDRLTPIVGVAEVATHPDNRGQGIAGAMLTRAIVDARSSLAEFMVLFGHRPIYAGHGFRRAANPLTYLQLDGARSGGVVQRRDDTLMILPLGDVVWPDDAPVDLVGHIF</sequence>
<dbReference type="RefSeq" id="WP_089898543.1">
    <property type="nucleotide sequence ID" value="NZ_FOCI01000002.1"/>
</dbReference>
<dbReference type="AlphaFoldDB" id="A0A1H7ZUT2"/>
<dbReference type="InterPro" id="IPR000182">
    <property type="entry name" value="GNAT_dom"/>
</dbReference>
<dbReference type="Pfam" id="PF13527">
    <property type="entry name" value="Acetyltransf_9"/>
    <property type="match status" value="1"/>
</dbReference>
<dbReference type="Proteomes" id="UP000199585">
    <property type="component" value="Unassembled WGS sequence"/>
</dbReference>
<dbReference type="GO" id="GO:0016747">
    <property type="term" value="F:acyltransferase activity, transferring groups other than amino-acyl groups"/>
    <property type="evidence" value="ECO:0007669"/>
    <property type="project" value="InterPro"/>
</dbReference>
<dbReference type="OrthoDB" id="7869205at2"/>
<dbReference type="STRING" id="245187.SAMN04488003_102106"/>
<dbReference type="EMBL" id="FOCI01000002">
    <property type="protein sequence ID" value="SEM61239.1"/>
    <property type="molecule type" value="Genomic_DNA"/>
</dbReference>
<name>A0A1H7ZUT2_9RHOB</name>
<dbReference type="CDD" id="cd04301">
    <property type="entry name" value="NAT_SF"/>
    <property type="match status" value="1"/>
</dbReference>
<evidence type="ECO:0000313" key="2">
    <source>
        <dbReference type="EMBL" id="SEM61239.1"/>
    </source>
</evidence>
<keyword evidence="2" id="KW-0808">Transferase</keyword>
<organism evidence="2 3">
    <name type="scientific">Loktanella fryxellensis</name>
    <dbReference type="NCBI Taxonomy" id="245187"/>
    <lineage>
        <taxon>Bacteria</taxon>
        <taxon>Pseudomonadati</taxon>
        <taxon>Pseudomonadota</taxon>
        <taxon>Alphaproteobacteria</taxon>
        <taxon>Rhodobacterales</taxon>
        <taxon>Roseobacteraceae</taxon>
        <taxon>Loktanella</taxon>
    </lineage>
</organism>
<feature type="domain" description="N-acetyltransferase" evidence="1">
    <location>
        <begin position="7"/>
        <end position="161"/>
    </location>
</feature>
<evidence type="ECO:0000259" key="1">
    <source>
        <dbReference type="PROSITE" id="PS51186"/>
    </source>
</evidence>
<dbReference type="InterPro" id="IPR016181">
    <property type="entry name" value="Acyl_CoA_acyltransferase"/>
</dbReference>
<proteinExistence type="predicted"/>
<protein>
    <submittedName>
        <fullName evidence="2">Predicted N-acetyltransferase YhbS</fullName>
    </submittedName>
</protein>
<reference evidence="2 3" key="1">
    <citation type="submission" date="2016-10" db="EMBL/GenBank/DDBJ databases">
        <authorList>
            <person name="de Groot N.N."/>
        </authorList>
    </citation>
    <scope>NUCLEOTIDE SEQUENCE [LARGE SCALE GENOMIC DNA]</scope>
    <source>
        <strain evidence="2 3">DSM 16213</strain>
    </source>
</reference>
<gene>
    <name evidence="2" type="ORF">SAMN04488003_102106</name>
</gene>